<dbReference type="GO" id="GO:0004170">
    <property type="term" value="F:dUTP diphosphatase activity"/>
    <property type="evidence" value="ECO:0007669"/>
    <property type="project" value="UniProtKB-UniRule"/>
</dbReference>
<evidence type="ECO:0000313" key="7">
    <source>
        <dbReference type="EMBL" id="XCI28516.1"/>
    </source>
</evidence>
<dbReference type="GO" id="GO:0006226">
    <property type="term" value="P:dUMP biosynthetic process"/>
    <property type="evidence" value="ECO:0007669"/>
    <property type="project" value="UniProtKB-UniRule"/>
</dbReference>
<reference evidence="7" key="2">
    <citation type="submission" date="2024-06" db="EMBL/GenBank/DDBJ databases">
        <authorList>
            <person name="Petrova K.O."/>
            <person name="Toshchakov S.V."/>
            <person name="Boltjanskaja Y.V."/>
            <person name="Kevbrin V.V."/>
        </authorList>
    </citation>
    <scope>NUCLEOTIDE SEQUENCE</scope>
    <source>
        <strain evidence="7">Z-710</strain>
    </source>
</reference>
<feature type="binding site" evidence="5">
    <location>
        <position position="76"/>
    </location>
    <ligand>
        <name>substrate</name>
    </ligand>
</feature>
<feature type="domain" description="dUTPase-like" evidence="6">
    <location>
        <begin position="13"/>
        <end position="142"/>
    </location>
</feature>
<dbReference type="HAMAP" id="MF_00116">
    <property type="entry name" value="dUTPase_bact"/>
    <property type="match status" value="1"/>
</dbReference>
<evidence type="ECO:0000256" key="1">
    <source>
        <dbReference type="ARBA" id="ARBA00006581"/>
    </source>
</evidence>
<keyword evidence="5" id="KW-0460">Magnesium</keyword>
<evidence type="ECO:0000256" key="3">
    <source>
        <dbReference type="ARBA" id="ARBA00023080"/>
    </source>
</evidence>
<dbReference type="InterPro" id="IPR036157">
    <property type="entry name" value="dUTPase-like_sf"/>
</dbReference>
<dbReference type="AlphaFoldDB" id="A0AAU8HSJ3"/>
<protein>
    <recommendedName>
        <fullName evidence="5">Deoxyuridine 5'-triphosphate nucleotidohydrolase</fullName>
        <shortName evidence="5">dUTPase</shortName>
        <ecNumber evidence="5">3.6.1.23</ecNumber>
    </recommendedName>
    <alternativeName>
        <fullName evidence="5">dUTP pyrophosphatase</fullName>
    </alternativeName>
</protein>
<dbReference type="EC" id="3.6.1.23" evidence="5"/>
<comment type="caution">
    <text evidence="5">Lacks conserved residue(s) required for the propagation of feature annotation.</text>
</comment>
<name>A0AAU8HSJ3_9FIRM</name>
<sequence>MYKIKYKKLSKTAIIPKQQNLHDAGMDIFSDEELEIPSGKTALISTGLAMELPLDTEAQVRPRSGLALKHCVTVLNTPGTIDAGYRGEIKVILINHGDKAFKVKKGMRIAQLVIKPIYKVDVIEVADLNPSQRGQGGFGSTGQ</sequence>
<dbReference type="GO" id="GO:0000287">
    <property type="term" value="F:magnesium ion binding"/>
    <property type="evidence" value="ECO:0007669"/>
    <property type="project" value="UniProtKB-UniRule"/>
</dbReference>
<comment type="pathway">
    <text evidence="5">Pyrimidine metabolism; dUMP biosynthesis; dUMP from dCTP (dUTP route): step 2/2.</text>
</comment>
<comment type="cofactor">
    <cofactor evidence="5">
        <name>Mg(2+)</name>
        <dbReference type="ChEBI" id="CHEBI:18420"/>
    </cofactor>
</comment>
<dbReference type="GO" id="GO:0046081">
    <property type="term" value="P:dUTP catabolic process"/>
    <property type="evidence" value="ECO:0007669"/>
    <property type="project" value="InterPro"/>
</dbReference>
<dbReference type="PANTHER" id="PTHR11241">
    <property type="entry name" value="DEOXYURIDINE 5'-TRIPHOSPHATE NUCLEOTIDOHYDROLASE"/>
    <property type="match status" value="1"/>
</dbReference>
<proteinExistence type="inferred from homology"/>
<keyword evidence="2 5" id="KW-0378">Hydrolase</keyword>
<evidence type="ECO:0000259" key="6">
    <source>
        <dbReference type="Pfam" id="PF00692"/>
    </source>
</evidence>
<gene>
    <name evidence="5 7" type="primary">dut</name>
    <name evidence="7" type="ORF">PRVXH_002477</name>
</gene>
<comment type="function">
    <text evidence="5">This enzyme is involved in nucleotide metabolism: it produces dUMP, the immediate precursor of thymidine nucleotides and it decreases the intracellular concentration of dUTP so that uracil cannot be incorporated into DNA.</text>
</comment>
<dbReference type="CDD" id="cd07557">
    <property type="entry name" value="trimeric_dUTPase"/>
    <property type="match status" value="1"/>
</dbReference>
<dbReference type="EMBL" id="CP159485">
    <property type="protein sequence ID" value="XCI28516.1"/>
    <property type="molecule type" value="Genomic_DNA"/>
</dbReference>
<dbReference type="RefSeq" id="WP_353893070.1">
    <property type="nucleotide sequence ID" value="NZ_CP159485.1"/>
</dbReference>
<comment type="catalytic activity">
    <reaction evidence="4 5">
        <text>dUTP + H2O = dUMP + diphosphate + H(+)</text>
        <dbReference type="Rhea" id="RHEA:10248"/>
        <dbReference type="ChEBI" id="CHEBI:15377"/>
        <dbReference type="ChEBI" id="CHEBI:15378"/>
        <dbReference type="ChEBI" id="CHEBI:33019"/>
        <dbReference type="ChEBI" id="CHEBI:61555"/>
        <dbReference type="ChEBI" id="CHEBI:246422"/>
        <dbReference type="EC" id="3.6.1.23"/>
    </reaction>
</comment>
<comment type="similarity">
    <text evidence="1 5">Belongs to the dUTPase family.</text>
</comment>
<reference evidence="7" key="1">
    <citation type="journal article" date="2018" name="Antonie Van Leeuwenhoek">
        <title>Proteinivorax hydrogeniformans sp. nov., an anaerobic, haloalkaliphilic bacterium fermenting proteinaceous compounds with high hydrogen production.</title>
        <authorList>
            <person name="Boltyanskaya Y."/>
            <person name="Detkova E."/>
            <person name="Pimenov N."/>
            <person name="Kevbrin V."/>
        </authorList>
    </citation>
    <scope>NUCLEOTIDE SEQUENCE</scope>
    <source>
        <strain evidence="7">Z-710</strain>
    </source>
</reference>
<dbReference type="InterPro" id="IPR008181">
    <property type="entry name" value="dUTPase"/>
</dbReference>
<dbReference type="SUPFAM" id="SSF51283">
    <property type="entry name" value="dUTPase-like"/>
    <property type="match status" value="1"/>
</dbReference>
<accession>A0AAU8HSJ3</accession>
<keyword evidence="3 5" id="KW-0546">Nucleotide metabolism</keyword>
<dbReference type="NCBIfam" id="TIGR00576">
    <property type="entry name" value="dut"/>
    <property type="match status" value="1"/>
</dbReference>
<feature type="binding site" evidence="5">
    <location>
        <begin position="80"/>
        <end position="82"/>
    </location>
    <ligand>
        <name>substrate</name>
    </ligand>
</feature>
<dbReference type="Gene3D" id="2.70.40.10">
    <property type="match status" value="1"/>
</dbReference>
<evidence type="ECO:0000256" key="5">
    <source>
        <dbReference type="HAMAP-Rule" id="MF_00116"/>
    </source>
</evidence>
<dbReference type="InterPro" id="IPR033704">
    <property type="entry name" value="dUTPase_trimeric"/>
</dbReference>
<evidence type="ECO:0000256" key="2">
    <source>
        <dbReference type="ARBA" id="ARBA00022801"/>
    </source>
</evidence>
<dbReference type="PANTHER" id="PTHR11241:SF0">
    <property type="entry name" value="DEOXYURIDINE 5'-TRIPHOSPHATE NUCLEOTIDOHYDROLASE"/>
    <property type="match status" value="1"/>
</dbReference>
<evidence type="ECO:0000256" key="4">
    <source>
        <dbReference type="ARBA" id="ARBA00047686"/>
    </source>
</evidence>
<dbReference type="Pfam" id="PF00692">
    <property type="entry name" value="dUTPase"/>
    <property type="match status" value="1"/>
</dbReference>
<dbReference type="InterPro" id="IPR029054">
    <property type="entry name" value="dUTPase-like"/>
</dbReference>
<keyword evidence="5" id="KW-0479">Metal-binding</keyword>
<feature type="binding site" evidence="5">
    <location>
        <begin position="63"/>
        <end position="65"/>
    </location>
    <ligand>
        <name>substrate</name>
    </ligand>
</feature>
<dbReference type="NCBIfam" id="NF001862">
    <property type="entry name" value="PRK00601.1"/>
    <property type="match status" value="1"/>
</dbReference>
<organism evidence="7">
    <name type="scientific">Proteinivorax hydrogeniformans</name>
    <dbReference type="NCBI Taxonomy" id="1826727"/>
    <lineage>
        <taxon>Bacteria</taxon>
        <taxon>Bacillati</taxon>
        <taxon>Bacillota</taxon>
        <taxon>Clostridia</taxon>
        <taxon>Eubacteriales</taxon>
        <taxon>Proteinivoracaceae</taxon>
        <taxon>Proteinivorax</taxon>
    </lineage>
</organism>